<evidence type="ECO:0000313" key="1">
    <source>
        <dbReference type="EMBL" id="VVP28711.1"/>
    </source>
</evidence>
<accession>A0A5E7MVC3</accession>
<sequence length="41" mass="4658">MPLMALNMNCFRLFNAATRVGQMLIYYLLSDTKDVDDQASS</sequence>
<dbReference type="EMBL" id="CABVIF010000009">
    <property type="protein sequence ID" value="VVP28711.1"/>
    <property type="molecule type" value="Genomic_DNA"/>
</dbReference>
<evidence type="ECO:0000313" key="2">
    <source>
        <dbReference type="Proteomes" id="UP000327111"/>
    </source>
</evidence>
<protein>
    <submittedName>
        <fullName evidence="1">Uncharacterized protein</fullName>
    </submittedName>
</protein>
<dbReference type="AlphaFoldDB" id="A0A5E7MVC3"/>
<dbReference type="Proteomes" id="UP000327111">
    <property type="component" value="Unassembled WGS sequence"/>
</dbReference>
<reference evidence="1 2" key="1">
    <citation type="submission" date="2019-09" db="EMBL/GenBank/DDBJ databases">
        <authorList>
            <person name="Chandra G."/>
            <person name="Truman W A."/>
        </authorList>
    </citation>
    <scope>NUCLEOTIDE SEQUENCE [LARGE SCALE GENOMIC DNA]</scope>
    <source>
        <strain evidence="1">PS854</strain>
    </source>
</reference>
<name>A0A5E7MVC3_PSEFL</name>
<organism evidence="1 2">
    <name type="scientific">Pseudomonas fluorescens</name>
    <dbReference type="NCBI Taxonomy" id="294"/>
    <lineage>
        <taxon>Bacteria</taxon>
        <taxon>Pseudomonadati</taxon>
        <taxon>Pseudomonadota</taxon>
        <taxon>Gammaproteobacteria</taxon>
        <taxon>Pseudomonadales</taxon>
        <taxon>Pseudomonadaceae</taxon>
        <taxon>Pseudomonas</taxon>
    </lineage>
</organism>
<gene>
    <name evidence="1" type="ORF">PS854_04191</name>
</gene>
<proteinExistence type="predicted"/>